<dbReference type="PANTHER" id="PTHR14187:SF5">
    <property type="entry name" value="HEAT SHOCK 70 KDA PROTEIN 12A"/>
    <property type="match status" value="1"/>
</dbReference>
<dbReference type="OrthoDB" id="2434941at2759"/>
<gene>
    <name evidence="1" type="ORF">AGERDE_LOCUS8653</name>
</gene>
<name>A0A9N9C7M8_9GLOM</name>
<sequence>VIVWDSQALVGEPQRRRRKAASQPPKTIELFKLHLGNAPEEQKTKRPPNFSAEIIVYLNFHSLLKKFNAVGQELISLAMCVWWSLSPPPQTLKEQNLITEASYRVVDCGGGTVDLTVRKLLDDNQIGEATGHSGDFCGSTYVDKEFSTISKISFTVNLPILGHTNYILKKCPALKQYARDQTREKLDEE</sequence>
<dbReference type="PANTHER" id="PTHR14187">
    <property type="entry name" value="ALPHA KINASE/ELONGATION FACTOR 2 KINASE"/>
    <property type="match status" value="1"/>
</dbReference>
<comment type="caution">
    <text evidence="1">The sequence shown here is derived from an EMBL/GenBank/DDBJ whole genome shotgun (WGS) entry which is preliminary data.</text>
</comment>
<reference evidence="1" key="1">
    <citation type="submission" date="2021-06" db="EMBL/GenBank/DDBJ databases">
        <authorList>
            <person name="Kallberg Y."/>
            <person name="Tangrot J."/>
            <person name="Rosling A."/>
        </authorList>
    </citation>
    <scope>NUCLEOTIDE SEQUENCE</scope>
    <source>
        <strain evidence="1">MT106</strain>
    </source>
</reference>
<protein>
    <submittedName>
        <fullName evidence="1">1454_t:CDS:1</fullName>
    </submittedName>
</protein>
<evidence type="ECO:0000313" key="2">
    <source>
        <dbReference type="Proteomes" id="UP000789831"/>
    </source>
</evidence>
<evidence type="ECO:0000313" key="1">
    <source>
        <dbReference type="EMBL" id="CAG8591967.1"/>
    </source>
</evidence>
<organism evidence="1 2">
    <name type="scientific">Ambispora gerdemannii</name>
    <dbReference type="NCBI Taxonomy" id="144530"/>
    <lineage>
        <taxon>Eukaryota</taxon>
        <taxon>Fungi</taxon>
        <taxon>Fungi incertae sedis</taxon>
        <taxon>Mucoromycota</taxon>
        <taxon>Glomeromycotina</taxon>
        <taxon>Glomeromycetes</taxon>
        <taxon>Archaeosporales</taxon>
        <taxon>Ambisporaceae</taxon>
        <taxon>Ambispora</taxon>
    </lineage>
</organism>
<feature type="non-terminal residue" evidence="1">
    <location>
        <position position="189"/>
    </location>
</feature>
<proteinExistence type="predicted"/>
<keyword evidence="2" id="KW-1185">Reference proteome</keyword>
<dbReference type="AlphaFoldDB" id="A0A9N9C7M8"/>
<dbReference type="Proteomes" id="UP000789831">
    <property type="component" value="Unassembled WGS sequence"/>
</dbReference>
<accession>A0A9N9C7M8</accession>
<dbReference type="EMBL" id="CAJVPL010001899">
    <property type="protein sequence ID" value="CAG8591967.1"/>
    <property type="molecule type" value="Genomic_DNA"/>
</dbReference>